<protein>
    <submittedName>
        <fullName evidence="2">HTH domain-containing protein</fullName>
    </submittedName>
</protein>
<dbReference type="InterPro" id="IPR051534">
    <property type="entry name" value="CBASS_pafABC_assoc_protein"/>
</dbReference>
<reference evidence="2 3" key="1">
    <citation type="submission" date="2024-02" db="EMBL/GenBank/DDBJ databases">
        <title>A nitrogen-fixing paenibacillus bacterium.</title>
        <authorList>
            <person name="Zhang W.L."/>
            <person name="Chen S.F."/>
        </authorList>
    </citation>
    <scope>NUCLEOTIDE SEQUENCE [LARGE SCALE GENOMIC DNA]</scope>
    <source>
        <strain evidence="2 3">M1</strain>
    </source>
</reference>
<dbReference type="RefSeq" id="WP_331845774.1">
    <property type="nucleotide sequence ID" value="NZ_JAZHPZ010000002.1"/>
</dbReference>
<dbReference type="SUPFAM" id="SSF46785">
    <property type="entry name" value="Winged helix' DNA-binding domain"/>
    <property type="match status" value="1"/>
</dbReference>
<name>A0ABU7VQ94_9BACL</name>
<gene>
    <name evidence="2" type="ORF">V3851_06860</name>
</gene>
<dbReference type="PANTHER" id="PTHR34580">
    <property type="match status" value="1"/>
</dbReference>
<evidence type="ECO:0000313" key="3">
    <source>
        <dbReference type="Proteomes" id="UP001306950"/>
    </source>
</evidence>
<feature type="domain" description="Helix-turn-helix type 11" evidence="1">
    <location>
        <begin position="7"/>
        <end position="60"/>
    </location>
</feature>
<dbReference type="InterPro" id="IPR013196">
    <property type="entry name" value="HTH_11"/>
</dbReference>
<accession>A0ABU7VQ94</accession>
<evidence type="ECO:0000259" key="1">
    <source>
        <dbReference type="Pfam" id="PF08279"/>
    </source>
</evidence>
<sequence>MKRMDRMMAIVMALQQRAETAQSLADKLEVSKRTVLRDVQALAEMGVPLYAVSGPGGGYRLLDGYRLPPLQLTAEEALTLLLALEGMTKYSDGPFRQAGWTVADKIRSVLPEQMLGQIAPWLKHVGLEVPERPTKTPHLHALVQFAAEGAWLRVRYIVRRTIGANWICDPLASMR</sequence>
<dbReference type="InterPro" id="IPR036388">
    <property type="entry name" value="WH-like_DNA-bd_sf"/>
</dbReference>
<evidence type="ECO:0000313" key="2">
    <source>
        <dbReference type="EMBL" id="MEF2965548.1"/>
    </source>
</evidence>
<organism evidence="2 3">
    <name type="scientific">Paenibacillus haidiansis</name>
    <dbReference type="NCBI Taxonomy" id="1574488"/>
    <lineage>
        <taxon>Bacteria</taxon>
        <taxon>Bacillati</taxon>
        <taxon>Bacillota</taxon>
        <taxon>Bacilli</taxon>
        <taxon>Bacillales</taxon>
        <taxon>Paenibacillaceae</taxon>
        <taxon>Paenibacillus</taxon>
    </lineage>
</organism>
<keyword evidence="3" id="KW-1185">Reference proteome</keyword>
<dbReference type="Pfam" id="PF08279">
    <property type="entry name" value="HTH_11"/>
    <property type="match status" value="1"/>
</dbReference>
<comment type="caution">
    <text evidence="2">The sequence shown here is derived from an EMBL/GenBank/DDBJ whole genome shotgun (WGS) entry which is preliminary data.</text>
</comment>
<dbReference type="PANTHER" id="PTHR34580:SF1">
    <property type="entry name" value="PROTEIN PAFC"/>
    <property type="match status" value="1"/>
</dbReference>
<dbReference type="EMBL" id="JAZHPZ010000002">
    <property type="protein sequence ID" value="MEF2965548.1"/>
    <property type="molecule type" value="Genomic_DNA"/>
</dbReference>
<dbReference type="Gene3D" id="1.10.10.10">
    <property type="entry name" value="Winged helix-like DNA-binding domain superfamily/Winged helix DNA-binding domain"/>
    <property type="match status" value="1"/>
</dbReference>
<proteinExistence type="predicted"/>
<dbReference type="InterPro" id="IPR036390">
    <property type="entry name" value="WH_DNA-bd_sf"/>
</dbReference>
<dbReference type="Proteomes" id="UP001306950">
    <property type="component" value="Unassembled WGS sequence"/>
</dbReference>